<dbReference type="InterPro" id="IPR014720">
    <property type="entry name" value="dsRBD_dom"/>
</dbReference>
<dbReference type="Pfam" id="PF00035">
    <property type="entry name" value="dsrm"/>
    <property type="match status" value="1"/>
</dbReference>
<evidence type="ECO:0000313" key="5">
    <source>
        <dbReference type="EnsemblMetazoa" id="HelroP105281"/>
    </source>
</evidence>
<dbReference type="PANTHER" id="PTHR46528:SF1">
    <property type="entry name" value="PROTEIN SON"/>
    <property type="match status" value="1"/>
</dbReference>
<keyword evidence="1" id="KW-0694">RNA-binding</keyword>
<dbReference type="PROSITE" id="PS50137">
    <property type="entry name" value="DS_RBD"/>
    <property type="match status" value="1"/>
</dbReference>
<evidence type="ECO:0000256" key="1">
    <source>
        <dbReference type="PROSITE-ProRule" id="PRU00266"/>
    </source>
</evidence>
<dbReference type="Proteomes" id="UP000015101">
    <property type="component" value="Unassembled WGS sequence"/>
</dbReference>
<dbReference type="CTD" id="20194731"/>
<evidence type="ECO:0000259" key="3">
    <source>
        <dbReference type="PROSITE" id="PS50174"/>
    </source>
</evidence>
<proteinExistence type="predicted"/>
<gene>
    <name evidence="5" type="primary">20194731</name>
    <name evidence="4" type="ORF">HELRODRAFT_105281</name>
</gene>
<feature type="domain" description="G-patch" evidence="3">
    <location>
        <begin position="1"/>
        <end position="38"/>
    </location>
</feature>
<feature type="domain" description="DRBM" evidence="2">
    <location>
        <begin position="54"/>
        <end position="124"/>
    </location>
</feature>
<dbReference type="SUPFAM" id="SSF54768">
    <property type="entry name" value="dsRNA-binding domain-like"/>
    <property type="match status" value="1"/>
</dbReference>
<dbReference type="Pfam" id="PF01585">
    <property type="entry name" value="G-patch"/>
    <property type="match status" value="1"/>
</dbReference>
<keyword evidence="6" id="KW-1185">Reference proteome</keyword>
<protein>
    <recommendedName>
        <fullName evidence="7">G-patch domain-containing protein</fullName>
    </recommendedName>
</protein>
<dbReference type="HOGENOM" id="CLU_1983952_0_0_1"/>
<dbReference type="GO" id="GO:0051726">
    <property type="term" value="P:regulation of cell cycle"/>
    <property type="evidence" value="ECO:0007669"/>
    <property type="project" value="InterPro"/>
</dbReference>
<sequence>MGWKEGEQVGIGSANPGLMKPIEIVMKNDRRGLQTSEESLRMINIEKRIYKGQHPVSYLIIFCLKRRWLMPEFELVDEGGPPHMKFFIYKVRVNGVDYQPATSSCNKKSAKVEAAICCLQKIDHLG</sequence>
<dbReference type="InParanoid" id="T1EDS9"/>
<name>T1EDS9_HELRO</name>
<evidence type="ECO:0000313" key="4">
    <source>
        <dbReference type="EMBL" id="ESO12329.1"/>
    </source>
</evidence>
<dbReference type="EMBL" id="KB095811">
    <property type="protein sequence ID" value="ESO12329.1"/>
    <property type="molecule type" value="Genomic_DNA"/>
</dbReference>
<dbReference type="SMART" id="SM00358">
    <property type="entry name" value="DSRM"/>
    <property type="match status" value="1"/>
</dbReference>
<dbReference type="KEGG" id="hro:HELRODRAFT_105281"/>
<organism evidence="5 6">
    <name type="scientific">Helobdella robusta</name>
    <name type="common">Californian leech</name>
    <dbReference type="NCBI Taxonomy" id="6412"/>
    <lineage>
        <taxon>Eukaryota</taxon>
        <taxon>Metazoa</taxon>
        <taxon>Spiralia</taxon>
        <taxon>Lophotrochozoa</taxon>
        <taxon>Annelida</taxon>
        <taxon>Clitellata</taxon>
        <taxon>Hirudinea</taxon>
        <taxon>Rhynchobdellida</taxon>
        <taxon>Glossiphoniidae</taxon>
        <taxon>Helobdella</taxon>
    </lineage>
</organism>
<dbReference type="PROSITE" id="PS50174">
    <property type="entry name" value="G_PATCH"/>
    <property type="match status" value="1"/>
</dbReference>
<dbReference type="GO" id="GO:0043484">
    <property type="term" value="P:regulation of RNA splicing"/>
    <property type="evidence" value="ECO:0007669"/>
    <property type="project" value="InterPro"/>
</dbReference>
<evidence type="ECO:0000313" key="6">
    <source>
        <dbReference type="Proteomes" id="UP000015101"/>
    </source>
</evidence>
<evidence type="ECO:0008006" key="7">
    <source>
        <dbReference type="Google" id="ProtNLM"/>
    </source>
</evidence>
<reference evidence="4 6" key="2">
    <citation type="journal article" date="2013" name="Nature">
        <title>Insights into bilaterian evolution from three spiralian genomes.</title>
        <authorList>
            <person name="Simakov O."/>
            <person name="Marletaz F."/>
            <person name="Cho S.J."/>
            <person name="Edsinger-Gonzales E."/>
            <person name="Havlak P."/>
            <person name="Hellsten U."/>
            <person name="Kuo D.H."/>
            <person name="Larsson T."/>
            <person name="Lv J."/>
            <person name="Arendt D."/>
            <person name="Savage R."/>
            <person name="Osoegawa K."/>
            <person name="de Jong P."/>
            <person name="Grimwood J."/>
            <person name="Chapman J.A."/>
            <person name="Shapiro H."/>
            <person name="Aerts A."/>
            <person name="Otillar R.P."/>
            <person name="Terry A.Y."/>
            <person name="Boore J.L."/>
            <person name="Grigoriev I.V."/>
            <person name="Lindberg D.R."/>
            <person name="Seaver E.C."/>
            <person name="Weisblat D.A."/>
            <person name="Putnam N.H."/>
            <person name="Rokhsar D.S."/>
        </authorList>
    </citation>
    <scope>NUCLEOTIDE SEQUENCE</scope>
</reference>
<dbReference type="OrthoDB" id="786951at2759"/>
<reference evidence="5" key="3">
    <citation type="submission" date="2015-06" db="UniProtKB">
        <authorList>
            <consortium name="EnsemblMetazoa"/>
        </authorList>
    </citation>
    <scope>IDENTIFICATION</scope>
</reference>
<reference evidence="6" key="1">
    <citation type="submission" date="2012-12" db="EMBL/GenBank/DDBJ databases">
        <authorList>
            <person name="Hellsten U."/>
            <person name="Grimwood J."/>
            <person name="Chapman J.A."/>
            <person name="Shapiro H."/>
            <person name="Aerts A."/>
            <person name="Otillar R.P."/>
            <person name="Terry A.Y."/>
            <person name="Boore J.L."/>
            <person name="Simakov O."/>
            <person name="Marletaz F."/>
            <person name="Cho S.-J."/>
            <person name="Edsinger-Gonzales E."/>
            <person name="Havlak P."/>
            <person name="Kuo D.-H."/>
            <person name="Larsson T."/>
            <person name="Lv J."/>
            <person name="Arendt D."/>
            <person name="Savage R."/>
            <person name="Osoegawa K."/>
            <person name="de Jong P."/>
            <person name="Lindberg D.R."/>
            <person name="Seaver E.C."/>
            <person name="Weisblat D.A."/>
            <person name="Putnam N.H."/>
            <person name="Grigoriev I.V."/>
            <person name="Rokhsar D.S."/>
        </authorList>
    </citation>
    <scope>NUCLEOTIDE SEQUENCE</scope>
</reference>
<dbReference type="STRING" id="6412.T1EDS9"/>
<dbReference type="Gene3D" id="3.30.160.20">
    <property type="match status" value="1"/>
</dbReference>
<dbReference type="PANTHER" id="PTHR46528">
    <property type="entry name" value="PROTEIN SON"/>
    <property type="match status" value="1"/>
</dbReference>
<dbReference type="InterPro" id="IPR032922">
    <property type="entry name" value="SON"/>
</dbReference>
<dbReference type="RefSeq" id="XP_009009049.1">
    <property type="nucleotide sequence ID" value="XM_009010801.1"/>
</dbReference>
<dbReference type="EMBL" id="AMQM01000141">
    <property type="status" value="NOT_ANNOTATED_CDS"/>
    <property type="molecule type" value="Genomic_DNA"/>
</dbReference>
<dbReference type="AlphaFoldDB" id="T1EDS9"/>
<dbReference type="GO" id="GO:0003723">
    <property type="term" value="F:RNA binding"/>
    <property type="evidence" value="ECO:0007669"/>
    <property type="project" value="UniProtKB-UniRule"/>
</dbReference>
<evidence type="ECO:0000259" key="2">
    <source>
        <dbReference type="PROSITE" id="PS50137"/>
    </source>
</evidence>
<accession>T1EDS9</accession>
<dbReference type="EnsemblMetazoa" id="HelroT105281">
    <property type="protein sequence ID" value="HelroP105281"/>
    <property type="gene ID" value="HelroG105281"/>
</dbReference>
<dbReference type="InterPro" id="IPR000467">
    <property type="entry name" value="G_patch_dom"/>
</dbReference>
<dbReference type="GeneID" id="20194731"/>